<keyword evidence="2" id="KW-1185">Reference proteome</keyword>
<organism evidence="1 2">
    <name type="scientific">Pseudoalteromonas neustonica</name>
    <dbReference type="NCBI Taxonomy" id="1840331"/>
    <lineage>
        <taxon>Bacteria</taxon>
        <taxon>Pseudomonadati</taxon>
        <taxon>Pseudomonadota</taxon>
        <taxon>Gammaproteobacteria</taxon>
        <taxon>Alteromonadales</taxon>
        <taxon>Pseudoalteromonadaceae</taxon>
        <taxon>Pseudoalteromonas</taxon>
    </lineage>
</organism>
<proteinExistence type="predicted"/>
<protein>
    <recommendedName>
        <fullName evidence="3">Site-specific integrase</fullName>
    </recommendedName>
</protein>
<comment type="caution">
    <text evidence="1">The sequence shown here is derived from an EMBL/GenBank/DDBJ whole genome shotgun (WGS) entry which is preliminary data.</text>
</comment>
<gene>
    <name evidence="1" type="ORF">FQP85_05200</name>
</gene>
<dbReference type="Proteomes" id="UP000317938">
    <property type="component" value="Unassembled WGS sequence"/>
</dbReference>
<name>A0ABY3FHZ6_9GAMM</name>
<dbReference type="EMBL" id="VNFF01000004">
    <property type="protein sequence ID" value="TVU85165.1"/>
    <property type="molecule type" value="Genomic_DNA"/>
</dbReference>
<evidence type="ECO:0000313" key="2">
    <source>
        <dbReference type="Proteomes" id="UP000317938"/>
    </source>
</evidence>
<accession>A0ABY3FHZ6</accession>
<sequence>MKGNLKYQFIDETSAKSFWSSHKDQMIENAKGLVLTDEKLSIQGTELHYRAVVEGKEQTGSIDLAEVWIPGAIGWQHPIPLLLHKDYVKAIVDVVDKYANNAKHTISFAKTGVISQFNIASQFVEYFCLNGHIHLSHITKKHIEGLKSVLKRGGIPSMLNIPQRLESFIDKLIEEDNLEPYLRRDDRSKNAKVKGIQIPKLAKAIGCVSLANQVPKSIYRKIYHHLQEKGVTVRQEFGQKGIETGGQPSQKSFGNWFSIWNQFAKLDTADQLQIVPFPEPYKLSKDLGKQAGRTGNLDVEDVVNLLGSSHQWLYEISSILISLVKQVCREKDKLLSDGVSEDYIQRTLLPEFVGKSSKARELEKMLSIEIHKTSLDSSRSNPNAYSLTEIITMLVSSCYVALQTYNCRRQAEIQDPVIGVQEDLFICKSKKLNWYQACLYNEKNNERRWYTLNNSSTKAIQILSKLKKAWNGTHAEGLFVVPNFTISQNGHFNHYKFNFNKGKDSRISGNMFLKLALGTSDIPTGSQTFRRIYAIIYHYQFKNADLLALCHQMGHVDPDNTTVSVTEPAARDQHEQLHHKVKLTKNEKTESTIAIQEENKALEKVIEEVGIEATANDILTLLMGTEEMAGKYTAYLKRVYRVLQKSVSFNKITNENYGSDFDDLSPEDKSEVMAKMLDEKGHKHRPKPHATCHRRKGEAKKHAEPCEPIKCAGCPYQEVKQAQLNIMIDDLIELKTIQSDISKLPIERFRANEDIANLSKLIEVHERSMERSKTLFIKGVSNGK</sequence>
<reference evidence="1 2" key="1">
    <citation type="submission" date="2019-07" db="EMBL/GenBank/DDBJ databases">
        <title>Diversity of Bacteria from Kongsfjorden, Arctic.</title>
        <authorList>
            <person name="Yu Y."/>
        </authorList>
    </citation>
    <scope>NUCLEOTIDE SEQUENCE [LARGE SCALE GENOMIC DNA]</scope>
    <source>
        <strain evidence="1 2">SM1927</strain>
    </source>
</reference>
<evidence type="ECO:0008006" key="3">
    <source>
        <dbReference type="Google" id="ProtNLM"/>
    </source>
</evidence>
<evidence type="ECO:0000313" key="1">
    <source>
        <dbReference type="EMBL" id="TVU85165.1"/>
    </source>
</evidence>